<sequence>MWLFPLIGRRIPSGVTSGCSQRETYPSFGLEELSCR</sequence>
<protein>
    <submittedName>
        <fullName evidence="1">Uncharacterized protein</fullName>
    </submittedName>
</protein>
<dbReference type="EMBL" id="BK014815">
    <property type="protein sequence ID" value="DAD77029.1"/>
    <property type="molecule type" value="Genomic_DNA"/>
</dbReference>
<accession>A0A8S5M425</accession>
<evidence type="ECO:0000313" key="1">
    <source>
        <dbReference type="EMBL" id="DAD77029.1"/>
    </source>
</evidence>
<organism evidence="1">
    <name type="scientific">Siphoviridae sp. ctquf9</name>
    <dbReference type="NCBI Taxonomy" id="2826470"/>
    <lineage>
        <taxon>Viruses</taxon>
        <taxon>Duplodnaviria</taxon>
        <taxon>Heunggongvirae</taxon>
        <taxon>Uroviricota</taxon>
        <taxon>Caudoviricetes</taxon>
    </lineage>
</organism>
<proteinExistence type="predicted"/>
<reference evidence="1" key="1">
    <citation type="journal article" date="2021" name="Proc. Natl. Acad. Sci. U.S.A.">
        <title>A Catalog of Tens of Thousands of Viruses from Human Metagenomes Reveals Hidden Associations with Chronic Diseases.</title>
        <authorList>
            <person name="Tisza M.J."/>
            <person name="Buck C.B."/>
        </authorList>
    </citation>
    <scope>NUCLEOTIDE SEQUENCE</scope>
    <source>
        <strain evidence="1">Ctquf9</strain>
    </source>
</reference>
<name>A0A8S5M425_9CAUD</name>